<dbReference type="AlphaFoldDB" id="A0A0L8FTZ0"/>
<organism evidence="2">
    <name type="scientific">Octopus bimaculoides</name>
    <name type="common">California two-spotted octopus</name>
    <dbReference type="NCBI Taxonomy" id="37653"/>
    <lineage>
        <taxon>Eukaryota</taxon>
        <taxon>Metazoa</taxon>
        <taxon>Spiralia</taxon>
        <taxon>Lophotrochozoa</taxon>
        <taxon>Mollusca</taxon>
        <taxon>Cephalopoda</taxon>
        <taxon>Coleoidea</taxon>
        <taxon>Octopodiformes</taxon>
        <taxon>Octopoda</taxon>
        <taxon>Incirrata</taxon>
        <taxon>Octopodidae</taxon>
        <taxon>Octopus</taxon>
    </lineage>
</organism>
<keyword evidence="1" id="KW-0732">Signal</keyword>
<feature type="signal peptide" evidence="1">
    <location>
        <begin position="1"/>
        <end position="24"/>
    </location>
</feature>
<feature type="chain" id="PRO_5005582544" evidence="1">
    <location>
        <begin position="25"/>
        <end position="54"/>
    </location>
</feature>
<name>A0A0L8FTZ0_OCTBM</name>
<sequence>MFQHLMTFLFLYLLISLFMLHCNTVSYLKQRYQVAYLFCCVHPFLAPPNVCVGN</sequence>
<gene>
    <name evidence="2" type="ORF">OCBIM_22008087mg</name>
</gene>
<dbReference type="EMBL" id="KQ426561">
    <property type="protein sequence ID" value="KOF68113.1"/>
    <property type="molecule type" value="Genomic_DNA"/>
</dbReference>
<evidence type="ECO:0000313" key="2">
    <source>
        <dbReference type="EMBL" id="KOF68113.1"/>
    </source>
</evidence>
<protein>
    <submittedName>
        <fullName evidence="2">Uncharacterized protein</fullName>
    </submittedName>
</protein>
<evidence type="ECO:0000256" key="1">
    <source>
        <dbReference type="SAM" id="SignalP"/>
    </source>
</evidence>
<accession>A0A0L8FTZ0</accession>
<proteinExistence type="predicted"/>
<reference evidence="2" key="1">
    <citation type="submission" date="2015-07" db="EMBL/GenBank/DDBJ databases">
        <title>MeaNS - Measles Nucleotide Surveillance Program.</title>
        <authorList>
            <person name="Tran T."/>
            <person name="Druce J."/>
        </authorList>
    </citation>
    <scope>NUCLEOTIDE SEQUENCE</scope>
    <source>
        <strain evidence="2">UCB-OBI-ISO-001</strain>
        <tissue evidence="2">Gonad</tissue>
    </source>
</reference>